<keyword evidence="1" id="KW-0378">Hydrolase</keyword>
<keyword evidence="2" id="KW-1185">Reference proteome</keyword>
<proteinExistence type="predicted"/>
<protein>
    <submittedName>
        <fullName evidence="1">Glycoside hydrolase family 9 protein</fullName>
    </submittedName>
</protein>
<gene>
    <name evidence="1" type="ORF">ACI1P1_29315</name>
</gene>
<organism evidence="1 2">
    <name type="scientific">Paenibacillus mesotrionivorans</name>
    <dbReference type="NCBI Taxonomy" id="3160968"/>
    <lineage>
        <taxon>Bacteria</taxon>
        <taxon>Bacillati</taxon>
        <taxon>Bacillota</taxon>
        <taxon>Bacilli</taxon>
        <taxon>Bacillales</taxon>
        <taxon>Paenibacillaceae</taxon>
        <taxon>Paenibacillus</taxon>
    </lineage>
</organism>
<accession>A0ACC7P8X0</accession>
<comment type="caution">
    <text evidence="1">The sequence shown here is derived from an EMBL/GenBank/DDBJ whole genome shotgun (WGS) entry which is preliminary data.</text>
</comment>
<sequence>MKLHSITRKCVSTAVSAAIVITAAAGSLAAPSGASAAQAGASAAAFNYGEVLQKSLLFYEAQQSGVLPEWNRISWRGDSGLTDGADVGKDLTGGWYDAGDHVKFGLPMAASATMLAWGVYEYKDAYVQTGQLDEILLNLRFVNDYFIKAHTAPNELYGQVGAGNADHNWWGPAEVMQMDRPSYKITPQLPGSDLAGETAAAMASASIVFRDSDPAYADTLLTHARQLFIFADAYRGKYSDSIKDAQSFYNSWSGYQDELTWAAIWLYLATNEQAYLDKAVDSTDEWGKEGQTPYWGYKWTHAWDDKHYGAQVLLARLTGDARFTVSTERNLDYWTTGTTDTGEKIKYTPGGLAWLDTWGSLRYSANASFLAFVYSDWLQSTNPAKAQKYRSFAERQVNYMLGDNPRSSSYVVGFGLNSPKSPHHRTSHGSWADSQTVPSAHRHVLYGALVGGPDATDKYTDSINDYVSNEVATDYNAGFTGAVAKMALLHGGTPLANFPVAETPTDDEFFVEASINSSAGTYTEIKALLNNRSGWPARMGDKLSFRYFVDLSEVYAAGYTVKDIPVTTNYNQGSKVSQLLPYDAANHIYYVNVDFTGVKIYPGGQSAHKKEVQFRMSAPTASTFWNPLNDYSYQGLAAGNTASAKTVYMPVYDNGQLVFGQEPKPGVPTPPAVPAGLTAAAGDGQVELAWNAAAGAAEYKVKRALAASGPYTALATVTSPAYTDKQVVNGTTYYYAISAVNSVGESANSAPASATPKKQTPVPPAVPAGLTAAAGDGIVKLGWTASAGATGYNVKRALTGSGPYTTVAANVTAAVYDDSAVANGTTYYYVVSALNAAGESANSAPVSATPVKAGPGTPGVMAVQYKVGNANATDNMISATFNIKNTGTAPVNVSGLKLRYYLTKEGSAGLNFYCDYAQLGTASVSGAFVTINPAKTGADTYLEISFSSAAVTIAPGGQSGDIQVRVAKTDWTNFNEADDYSFDGAKAAFVDWSKVTLYQGGSLVWGNEP</sequence>
<reference evidence="1" key="1">
    <citation type="submission" date="2024-12" db="EMBL/GenBank/DDBJ databases">
        <authorList>
            <person name="Wu N."/>
        </authorList>
    </citation>
    <scope>NUCLEOTIDE SEQUENCE</scope>
    <source>
        <strain evidence="1">P15</strain>
    </source>
</reference>
<dbReference type="Proteomes" id="UP001631969">
    <property type="component" value="Unassembled WGS sequence"/>
</dbReference>
<dbReference type="EMBL" id="JBJURJ010000030">
    <property type="protein sequence ID" value="MFM9332401.1"/>
    <property type="molecule type" value="Genomic_DNA"/>
</dbReference>
<name>A0ACC7P8X0_9BACL</name>
<evidence type="ECO:0000313" key="2">
    <source>
        <dbReference type="Proteomes" id="UP001631969"/>
    </source>
</evidence>
<evidence type="ECO:0000313" key="1">
    <source>
        <dbReference type="EMBL" id="MFM9332401.1"/>
    </source>
</evidence>